<evidence type="ECO:0000256" key="2">
    <source>
        <dbReference type="ARBA" id="ARBA00001946"/>
    </source>
</evidence>
<evidence type="ECO:0000256" key="9">
    <source>
        <dbReference type="ARBA" id="ARBA00022490"/>
    </source>
</evidence>
<dbReference type="Gene3D" id="3.20.20.60">
    <property type="entry name" value="Phosphoenolpyruvate-binding domains"/>
    <property type="match status" value="1"/>
</dbReference>
<evidence type="ECO:0000256" key="3">
    <source>
        <dbReference type="ARBA" id="ARBA00002728"/>
    </source>
</evidence>
<keyword evidence="10 17" id="KW-0762">Sugar transport</keyword>
<dbReference type="SUPFAM" id="SSF52009">
    <property type="entry name" value="Phosphohistidine domain"/>
    <property type="match status" value="1"/>
</dbReference>
<feature type="binding site" evidence="19">
    <location>
        <begin position="456"/>
        <end position="457"/>
    </location>
    <ligand>
        <name>phosphoenolpyruvate</name>
        <dbReference type="ChEBI" id="CHEBI:58702"/>
    </ligand>
</feature>
<evidence type="ECO:0000256" key="4">
    <source>
        <dbReference type="ARBA" id="ARBA00004496"/>
    </source>
</evidence>
<dbReference type="InterPro" id="IPR040442">
    <property type="entry name" value="Pyrv_kinase-like_dom_sf"/>
</dbReference>
<dbReference type="Gene3D" id="1.10.274.10">
    <property type="entry name" value="PtsI, HPr-binding domain"/>
    <property type="match status" value="1"/>
</dbReference>
<dbReference type="InterPro" id="IPR015813">
    <property type="entry name" value="Pyrv/PenolPyrv_kinase-like_dom"/>
</dbReference>
<feature type="active site" description="Proton donor" evidence="18">
    <location>
        <position position="504"/>
    </location>
</feature>
<evidence type="ECO:0000256" key="17">
    <source>
        <dbReference type="PIRNR" id="PIRNR000732"/>
    </source>
</evidence>
<keyword evidence="14 17" id="KW-0418">Kinase</keyword>
<evidence type="ECO:0000256" key="12">
    <source>
        <dbReference type="ARBA" id="ARBA00022683"/>
    </source>
</evidence>
<dbReference type="InterPro" id="IPR018274">
    <property type="entry name" value="PEP_util_AS"/>
</dbReference>
<dbReference type="PRINTS" id="PR01736">
    <property type="entry name" value="PHPHTRNFRASE"/>
</dbReference>
<keyword evidence="8 17" id="KW-0813">Transport</keyword>
<dbReference type="PIRSF" id="PIRSF000732">
    <property type="entry name" value="PTS_enzyme_I"/>
    <property type="match status" value="1"/>
</dbReference>
<dbReference type="NCBIfam" id="TIGR01417">
    <property type="entry name" value="PTS_I_fam"/>
    <property type="match status" value="1"/>
</dbReference>
<dbReference type="SUPFAM" id="SSF47831">
    <property type="entry name" value="Enzyme I of the PEP:sugar phosphotransferase system HPr-binding (sub)domain"/>
    <property type="match status" value="1"/>
</dbReference>
<evidence type="ECO:0000256" key="8">
    <source>
        <dbReference type="ARBA" id="ARBA00022448"/>
    </source>
</evidence>
<feature type="binding site" evidence="20">
    <location>
        <position position="433"/>
    </location>
    <ligand>
        <name>Mg(2+)</name>
        <dbReference type="ChEBI" id="CHEBI:18420"/>
    </ligand>
</feature>
<dbReference type="GO" id="GO:0008965">
    <property type="term" value="F:phosphoenolpyruvate-protein phosphotransferase activity"/>
    <property type="evidence" value="ECO:0007669"/>
    <property type="project" value="UniProtKB-EC"/>
</dbReference>
<dbReference type="Proteomes" id="UP000229307">
    <property type="component" value="Unassembled WGS sequence"/>
</dbReference>
<evidence type="ECO:0000256" key="6">
    <source>
        <dbReference type="ARBA" id="ARBA00012232"/>
    </source>
</evidence>
<feature type="binding site" evidence="19">
    <location>
        <position position="298"/>
    </location>
    <ligand>
        <name>phosphoenolpyruvate</name>
        <dbReference type="ChEBI" id="CHEBI:58702"/>
    </ligand>
</feature>
<feature type="binding site" evidence="19">
    <location>
        <position position="467"/>
    </location>
    <ligand>
        <name>phosphoenolpyruvate</name>
        <dbReference type="ChEBI" id="CHEBI:58702"/>
    </ligand>
</feature>
<feature type="binding site" evidence="19">
    <location>
        <position position="334"/>
    </location>
    <ligand>
        <name>phosphoenolpyruvate</name>
        <dbReference type="ChEBI" id="CHEBI:58702"/>
    </ligand>
</feature>
<evidence type="ECO:0000259" key="21">
    <source>
        <dbReference type="Pfam" id="PF00391"/>
    </source>
</evidence>
<evidence type="ECO:0000256" key="18">
    <source>
        <dbReference type="PIRSR" id="PIRSR000732-1"/>
    </source>
</evidence>
<dbReference type="GO" id="GO:0046872">
    <property type="term" value="F:metal ion binding"/>
    <property type="evidence" value="ECO:0007669"/>
    <property type="project" value="UniProtKB-KW"/>
</dbReference>
<protein>
    <recommendedName>
        <fullName evidence="7 17">Phosphoenolpyruvate-protein phosphotransferase</fullName>
        <ecNumber evidence="6 17">2.7.3.9</ecNumber>
    </recommendedName>
    <alternativeName>
        <fullName evidence="16 17">Phosphotransferase system, enzyme I</fullName>
    </alternativeName>
</protein>
<evidence type="ECO:0000256" key="16">
    <source>
        <dbReference type="ARBA" id="ARBA00033235"/>
    </source>
</evidence>
<comment type="similarity">
    <text evidence="5 17">Belongs to the PEP-utilizing enzyme family.</text>
</comment>
<proteinExistence type="inferred from homology"/>
<keyword evidence="9 17" id="KW-0963">Cytoplasm</keyword>
<gene>
    <name evidence="24" type="primary">ptsP</name>
    <name evidence="24" type="ORF">COY52_12370</name>
</gene>
<dbReference type="EC" id="2.7.3.9" evidence="6 17"/>
<dbReference type="Gene3D" id="3.50.30.10">
    <property type="entry name" value="Phosphohistidine domain"/>
    <property type="match status" value="1"/>
</dbReference>
<keyword evidence="13 17" id="KW-0479">Metal-binding</keyword>
<dbReference type="GO" id="GO:0016301">
    <property type="term" value="F:kinase activity"/>
    <property type="evidence" value="ECO:0007669"/>
    <property type="project" value="UniProtKB-KW"/>
</dbReference>
<dbReference type="InterPro" id="IPR008731">
    <property type="entry name" value="PTS_EIN"/>
</dbReference>
<keyword evidence="12 17" id="KW-0598">Phosphotransferase system</keyword>
<dbReference type="PANTHER" id="PTHR46244:SF3">
    <property type="entry name" value="PHOSPHOENOLPYRUVATE-PROTEIN PHOSPHOTRANSFERASE"/>
    <property type="match status" value="1"/>
</dbReference>
<evidence type="ECO:0000313" key="25">
    <source>
        <dbReference type="Proteomes" id="UP000229307"/>
    </source>
</evidence>
<evidence type="ECO:0000256" key="11">
    <source>
        <dbReference type="ARBA" id="ARBA00022679"/>
    </source>
</evidence>
<dbReference type="Pfam" id="PF00391">
    <property type="entry name" value="PEP-utilizers"/>
    <property type="match status" value="1"/>
</dbReference>
<evidence type="ECO:0000259" key="23">
    <source>
        <dbReference type="Pfam" id="PF05524"/>
    </source>
</evidence>
<keyword evidence="15 17" id="KW-0460">Magnesium</keyword>
<sequence length="579" mass="64030">MLELKGIAASPGIAIGKAFFLDKEDFAIKRYTVPKAGIKQEFSRLDAALRDSRKELNELREKMVRSIGLKNARIFEAHLLLLGDPIFIDKIRRTIKASRCNVEAAVWEATEEITDSFLRSKDQFLQERAADIHDVGRRILHKLLGREREILADLKEETIVVAADLAPSDTAQMRREKVIAFVTDMGGRTSHTAIMARSLEIPAVVGLKDITQKADPGDIIVVDGNTGTVLVNPGEDVLLRYKQDREKFIEISTGLSQLREQPAITVDGHRVSLMANIEVPEEVGSALQYGAEGIGLYRTEFLFLNRNDLPDEEEQFEAYRNVARLMDPRPVTIRTLDLGGDKFLSQLNLSQEINPSLGFRGIRLCLELADIFRVQLRAILRASAFGNLKIMYPLISGMDELRRANRILDSVREELSSQGVEFNRGLEVGVMIEVPSAVMIADLLAKEAKFFSIGTNDLIQYALGIDRVNEKIAYLYEPLHPAVLRLVQRVIAGGHNAGIKVSMCGEMAGDPFFVPLLVGMGLDEFSMGPFSIPAVKQVINNTKLSEAKIIAEKAMNFSTAGEVESFLKAAVLGVGASAP</sequence>
<dbReference type="PANTHER" id="PTHR46244">
    <property type="entry name" value="PHOSPHOENOLPYRUVATE-PROTEIN PHOSPHOTRANSFERASE"/>
    <property type="match status" value="1"/>
</dbReference>
<dbReference type="AlphaFoldDB" id="A0A2M7S4N3"/>
<dbReference type="PROSITE" id="PS00370">
    <property type="entry name" value="PEP_ENZYMES_PHOS_SITE"/>
    <property type="match status" value="1"/>
</dbReference>
<dbReference type="InterPro" id="IPR006318">
    <property type="entry name" value="PTS_EI-like"/>
</dbReference>
<dbReference type="InterPro" id="IPR023151">
    <property type="entry name" value="PEP_util_CS"/>
</dbReference>
<dbReference type="InterPro" id="IPR008279">
    <property type="entry name" value="PEP-util_enz_mobile_dom"/>
</dbReference>
<evidence type="ECO:0000256" key="14">
    <source>
        <dbReference type="ARBA" id="ARBA00022777"/>
    </source>
</evidence>
<comment type="caution">
    <text evidence="24">The sequence shown here is derived from an EMBL/GenBank/DDBJ whole genome shotgun (WGS) entry which is preliminary data.</text>
</comment>
<feature type="active site" description="Tele-phosphohistidine intermediate" evidence="18">
    <location>
        <position position="191"/>
    </location>
</feature>
<evidence type="ECO:0000256" key="15">
    <source>
        <dbReference type="ARBA" id="ARBA00022842"/>
    </source>
</evidence>
<dbReference type="InterPro" id="IPR000121">
    <property type="entry name" value="PEP_util_C"/>
</dbReference>
<accession>A0A2M7S4N3</accession>
<keyword evidence="11 17" id="KW-0808">Transferase</keyword>
<keyword evidence="24" id="KW-0670">Pyruvate</keyword>
<dbReference type="EMBL" id="PFMR01000342">
    <property type="protein sequence ID" value="PIZ14502.1"/>
    <property type="molecule type" value="Genomic_DNA"/>
</dbReference>
<dbReference type="GO" id="GO:0005737">
    <property type="term" value="C:cytoplasm"/>
    <property type="evidence" value="ECO:0007669"/>
    <property type="project" value="UniProtKB-SubCell"/>
</dbReference>
<evidence type="ECO:0000313" key="24">
    <source>
        <dbReference type="EMBL" id="PIZ14502.1"/>
    </source>
</evidence>
<comment type="function">
    <text evidence="3 17">General (non sugar-specific) component of the phosphoenolpyruvate-dependent sugar phosphotransferase system (sugar PTS). This major carbohydrate active-transport system catalyzes the phosphorylation of incoming sugar substrates concomitantly with their translocation across the cell membrane. Enzyme I transfers the phosphoryl group from phosphoenolpyruvate (PEP) to the phosphoryl carrier protein (HPr).</text>
</comment>
<comment type="catalytic activity">
    <reaction evidence="1 17">
        <text>L-histidyl-[protein] + phosphoenolpyruvate = N(pros)-phospho-L-histidyl-[protein] + pyruvate</text>
        <dbReference type="Rhea" id="RHEA:23880"/>
        <dbReference type="Rhea" id="RHEA-COMP:9745"/>
        <dbReference type="Rhea" id="RHEA-COMP:9746"/>
        <dbReference type="ChEBI" id="CHEBI:15361"/>
        <dbReference type="ChEBI" id="CHEBI:29979"/>
        <dbReference type="ChEBI" id="CHEBI:58702"/>
        <dbReference type="ChEBI" id="CHEBI:64837"/>
        <dbReference type="EC" id="2.7.3.9"/>
    </reaction>
</comment>
<dbReference type="PROSITE" id="PS00742">
    <property type="entry name" value="PEP_ENZYMES_2"/>
    <property type="match status" value="1"/>
</dbReference>
<evidence type="ECO:0000256" key="1">
    <source>
        <dbReference type="ARBA" id="ARBA00000683"/>
    </source>
</evidence>
<name>A0A2M7S4N3_9BACT</name>
<evidence type="ECO:0000256" key="20">
    <source>
        <dbReference type="PIRSR" id="PIRSR000732-3"/>
    </source>
</evidence>
<dbReference type="SUPFAM" id="SSF51621">
    <property type="entry name" value="Phosphoenolpyruvate/pyruvate domain"/>
    <property type="match status" value="1"/>
</dbReference>
<evidence type="ECO:0000256" key="5">
    <source>
        <dbReference type="ARBA" id="ARBA00007837"/>
    </source>
</evidence>
<organism evidence="24 25">
    <name type="scientific">Candidatus Desantisbacteria bacterium CG_4_10_14_0_8_um_filter_48_22</name>
    <dbReference type="NCBI Taxonomy" id="1974543"/>
    <lineage>
        <taxon>Bacteria</taxon>
        <taxon>Candidatus Desantisiibacteriota</taxon>
    </lineage>
</organism>
<dbReference type="Pfam" id="PF02896">
    <property type="entry name" value="PEP-utilizers_C"/>
    <property type="match status" value="1"/>
</dbReference>
<comment type="cofactor">
    <cofactor evidence="2 17 20">
        <name>Mg(2+)</name>
        <dbReference type="ChEBI" id="CHEBI:18420"/>
    </cofactor>
</comment>
<feature type="domain" description="PEP-utilising enzyme mobile" evidence="21">
    <location>
        <begin position="155"/>
        <end position="227"/>
    </location>
</feature>
<dbReference type="Pfam" id="PF05524">
    <property type="entry name" value="PEP-utilisers_N"/>
    <property type="match status" value="1"/>
</dbReference>
<evidence type="ECO:0000256" key="13">
    <source>
        <dbReference type="ARBA" id="ARBA00022723"/>
    </source>
</evidence>
<dbReference type="InterPro" id="IPR050499">
    <property type="entry name" value="PEP-utilizing_PTS_enzyme"/>
</dbReference>
<feature type="domain" description="PEP-utilising enzyme C-terminal" evidence="22">
    <location>
        <begin position="255"/>
        <end position="542"/>
    </location>
</feature>
<evidence type="ECO:0000259" key="22">
    <source>
        <dbReference type="Pfam" id="PF02896"/>
    </source>
</evidence>
<evidence type="ECO:0000256" key="10">
    <source>
        <dbReference type="ARBA" id="ARBA00022597"/>
    </source>
</evidence>
<comment type="subcellular location">
    <subcellularLocation>
        <location evidence="4 17">Cytoplasm</location>
    </subcellularLocation>
</comment>
<feature type="binding site" evidence="20">
    <location>
        <position position="457"/>
    </location>
    <ligand>
        <name>Mg(2+)</name>
        <dbReference type="ChEBI" id="CHEBI:18420"/>
    </ligand>
</feature>
<feature type="domain" description="Phosphotransferase system enzyme I N-terminal" evidence="23">
    <location>
        <begin position="5"/>
        <end position="128"/>
    </location>
</feature>
<dbReference type="InterPro" id="IPR024692">
    <property type="entry name" value="PTS_EI"/>
</dbReference>
<reference evidence="25" key="1">
    <citation type="submission" date="2017-09" db="EMBL/GenBank/DDBJ databases">
        <title>Depth-based differentiation of microbial function through sediment-hosted aquifers and enrichment of novel symbionts in the deep terrestrial subsurface.</title>
        <authorList>
            <person name="Probst A.J."/>
            <person name="Ladd B."/>
            <person name="Jarett J.K."/>
            <person name="Geller-Mcgrath D.E."/>
            <person name="Sieber C.M.K."/>
            <person name="Emerson J.B."/>
            <person name="Anantharaman K."/>
            <person name="Thomas B.C."/>
            <person name="Malmstrom R."/>
            <person name="Stieglmeier M."/>
            <person name="Klingl A."/>
            <person name="Woyke T."/>
            <person name="Ryan C.M."/>
            <person name="Banfield J.F."/>
        </authorList>
    </citation>
    <scope>NUCLEOTIDE SEQUENCE [LARGE SCALE GENOMIC DNA]</scope>
</reference>
<dbReference type="InterPro" id="IPR036637">
    <property type="entry name" value="Phosphohistidine_dom_sf"/>
</dbReference>
<dbReference type="InterPro" id="IPR036618">
    <property type="entry name" value="PtsI_HPr-bd_sf"/>
</dbReference>
<evidence type="ECO:0000256" key="7">
    <source>
        <dbReference type="ARBA" id="ARBA00016544"/>
    </source>
</evidence>
<dbReference type="GO" id="GO:0009401">
    <property type="term" value="P:phosphoenolpyruvate-dependent sugar phosphotransferase system"/>
    <property type="evidence" value="ECO:0007669"/>
    <property type="project" value="UniProtKB-KW"/>
</dbReference>
<evidence type="ECO:0000256" key="19">
    <source>
        <dbReference type="PIRSR" id="PIRSR000732-2"/>
    </source>
</evidence>